<evidence type="ECO:0000256" key="9">
    <source>
        <dbReference type="RuleBase" id="RU361169"/>
    </source>
</evidence>
<evidence type="ECO:0000256" key="2">
    <source>
        <dbReference type="ARBA" id="ARBA00008834"/>
    </source>
</evidence>
<dbReference type="InterPro" id="IPR012334">
    <property type="entry name" value="Pectin_lyas_fold"/>
</dbReference>
<reference evidence="11" key="1">
    <citation type="journal article" date="2023" name="Plant J.">
        <title>Genome sequences and population genomics provide insights into the demographic history, inbreeding, and mutation load of two 'living fossil' tree species of Dipteronia.</title>
        <authorList>
            <person name="Feng Y."/>
            <person name="Comes H.P."/>
            <person name="Chen J."/>
            <person name="Zhu S."/>
            <person name="Lu R."/>
            <person name="Zhang X."/>
            <person name="Li P."/>
            <person name="Qiu J."/>
            <person name="Olsen K.M."/>
            <person name="Qiu Y."/>
        </authorList>
    </citation>
    <scope>NUCLEOTIDE SEQUENCE</scope>
    <source>
        <strain evidence="11">KIB01</strain>
    </source>
</reference>
<dbReference type="InterPro" id="IPR000743">
    <property type="entry name" value="Glyco_hydro_28"/>
</dbReference>
<feature type="chain" id="PRO_5042135845" description="Polygalacturonase" evidence="10">
    <location>
        <begin position="28"/>
        <end position="398"/>
    </location>
</feature>
<evidence type="ECO:0000313" key="12">
    <source>
        <dbReference type="Proteomes" id="UP001280121"/>
    </source>
</evidence>
<evidence type="ECO:0000313" key="11">
    <source>
        <dbReference type="EMBL" id="KAK2640025.1"/>
    </source>
</evidence>
<dbReference type="AlphaFoldDB" id="A0AAD9TPU8"/>
<dbReference type="SMART" id="SM00710">
    <property type="entry name" value="PbH1"/>
    <property type="match status" value="6"/>
</dbReference>
<feature type="signal peptide" evidence="10">
    <location>
        <begin position="1"/>
        <end position="27"/>
    </location>
</feature>
<evidence type="ECO:0000256" key="6">
    <source>
        <dbReference type="ARBA" id="ARBA00023295"/>
    </source>
</evidence>
<evidence type="ECO:0000256" key="8">
    <source>
        <dbReference type="PROSITE-ProRule" id="PRU10052"/>
    </source>
</evidence>
<keyword evidence="12" id="KW-1185">Reference proteome</keyword>
<feature type="active site" evidence="8">
    <location>
        <position position="246"/>
    </location>
</feature>
<dbReference type="FunFam" id="2.160.20.10:FF:000004">
    <property type="entry name" value="Pectin lyase-like superfamily protein"/>
    <property type="match status" value="1"/>
</dbReference>
<protein>
    <recommendedName>
        <fullName evidence="13">Polygalacturonase</fullName>
    </recommendedName>
</protein>
<sequence>MSKLLIFMTCLLIFVVLLTTFSTSSSAIPVTFNVADLGARPDGTTDSTQVFVNAWARACGSTVAATIYVPLGRFLLRNVVFNGKDCKNNNIVVRIDGTLVAPSDYNVIRNVNHWIFFEHVDGVSVLGGVFDGQGAGLWTCKRAGHNGCPNGATTLGFSKSKNITINGVTSVNSQLYHIDIDNCKKVEIQRVRVTASGDSPNTDGIHVQSDGVTILNSIIATGDDCVSIGPGTTNLWIQNVICGPGHGISVGSLGKKLQEAGVENVTVKSVTFRGTENGVRIKSWGRPSNGFSRNIVFQHVLMIDVQNPIIIDQNYCPDSKNCPHQASGVQISDVTYKDIHGTSASEVAVKFACSSKHPCFEITVEDVNLTYKNQQAQSSCSNAFGSVSGSINPAISCL</sequence>
<dbReference type="Gene3D" id="2.160.20.10">
    <property type="entry name" value="Single-stranded right-handed beta-helix, Pectin lyase-like"/>
    <property type="match status" value="1"/>
</dbReference>
<dbReference type="InterPro" id="IPR006626">
    <property type="entry name" value="PbH1"/>
</dbReference>
<keyword evidence="4" id="KW-0964">Secreted</keyword>
<dbReference type="Proteomes" id="UP001280121">
    <property type="component" value="Unassembled WGS sequence"/>
</dbReference>
<dbReference type="PROSITE" id="PS00502">
    <property type="entry name" value="POLYGALACTURONASE"/>
    <property type="match status" value="1"/>
</dbReference>
<dbReference type="SUPFAM" id="SSF51126">
    <property type="entry name" value="Pectin lyase-like"/>
    <property type="match status" value="1"/>
</dbReference>
<comment type="caution">
    <text evidence="11">The sequence shown here is derived from an EMBL/GenBank/DDBJ whole genome shotgun (WGS) entry which is preliminary data.</text>
</comment>
<gene>
    <name evidence="11" type="ORF">Ddye_027820</name>
</gene>
<dbReference type="InterPro" id="IPR011050">
    <property type="entry name" value="Pectin_lyase_fold/virulence"/>
</dbReference>
<keyword evidence="5 9" id="KW-0378">Hydrolase</keyword>
<accession>A0AAD9TPU8</accession>
<comment type="subcellular location">
    <subcellularLocation>
        <location evidence="1">Secreted</location>
        <location evidence="1">Cell wall</location>
    </subcellularLocation>
</comment>
<proteinExistence type="inferred from homology"/>
<keyword evidence="6 9" id="KW-0326">Glycosidase</keyword>
<keyword evidence="7" id="KW-0961">Cell wall biogenesis/degradation</keyword>
<comment type="similarity">
    <text evidence="2 9">Belongs to the glycosyl hydrolase 28 family.</text>
</comment>
<evidence type="ECO:0000256" key="10">
    <source>
        <dbReference type="SAM" id="SignalP"/>
    </source>
</evidence>
<evidence type="ECO:0000256" key="7">
    <source>
        <dbReference type="ARBA" id="ARBA00023316"/>
    </source>
</evidence>
<dbReference type="Pfam" id="PF00295">
    <property type="entry name" value="Glyco_hydro_28"/>
    <property type="match status" value="1"/>
</dbReference>
<evidence type="ECO:0000256" key="1">
    <source>
        <dbReference type="ARBA" id="ARBA00004191"/>
    </source>
</evidence>
<evidence type="ECO:0008006" key="13">
    <source>
        <dbReference type="Google" id="ProtNLM"/>
    </source>
</evidence>
<evidence type="ECO:0000256" key="5">
    <source>
        <dbReference type="ARBA" id="ARBA00022801"/>
    </source>
</evidence>
<dbReference type="GO" id="GO:0004650">
    <property type="term" value="F:polygalacturonase activity"/>
    <property type="evidence" value="ECO:0007669"/>
    <property type="project" value="InterPro"/>
</dbReference>
<evidence type="ECO:0000256" key="3">
    <source>
        <dbReference type="ARBA" id="ARBA00022512"/>
    </source>
</evidence>
<keyword evidence="3" id="KW-0134">Cell wall</keyword>
<name>A0AAD9TPU8_9ROSI</name>
<keyword evidence="10" id="KW-0732">Signal</keyword>
<evidence type="ECO:0000256" key="4">
    <source>
        <dbReference type="ARBA" id="ARBA00022525"/>
    </source>
</evidence>
<dbReference type="EMBL" id="JANJYI010000008">
    <property type="protein sequence ID" value="KAK2640025.1"/>
    <property type="molecule type" value="Genomic_DNA"/>
</dbReference>
<dbReference type="PANTHER" id="PTHR31375">
    <property type="match status" value="1"/>
</dbReference>
<organism evidence="11 12">
    <name type="scientific">Dipteronia dyeriana</name>
    <dbReference type="NCBI Taxonomy" id="168575"/>
    <lineage>
        <taxon>Eukaryota</taxon>
        <taxon>Viridiplantae</taxon>
        <taxon>Streptophyta</taxon>
        <taxon>Embryophyta</taxon>
        <taxon>Tracheophyta</taxon>
        <taxon>Spermatophyta</taxon>
        <taxon>Magnoliopsida</taxon>
        <taxon>eudicotyledons</taxon>
        <taxon>Gunneridae</taxon>
        <taxon>Pentapetalae</taxon>
        <taxon>rosids</taxon>
        <taxon>malvids</taxon>
        <taxon>Sapindales</taxon>
        <taxon>Sapindaceae</taxon>
        <taxon>Hippocastanoideae</taxon>
        <taxon>Acereae</taxon>
        <taxon>Dipteronia</taxon>
    </lineage>
</organism>
<dbReference type="GO" id="GO:0071555">
    <property type="term" value="P:cell wall organization"/>
    <property type="evidence" value="ECO:0007669"/>
    <property type="project" value="UniProtKB-KW"/>
</dbReference>
<dbReference type="GO" id="GO:0005975">
    <property type="term" value="P:carbohydrate metabolic process"/>
    <property type="evidence" value="ECO:0007669"/>
    <property type="project" value="InterPro"/>
</dbReference>